<dbReference type="InterPro" id="IPR022310">
    <property type="entry name" value="NAD/GMP_synthase"/>
</dbReference>
<dbReference type="PANTHER" id="PTHR11922">
    <property type="entry name" value="GMP SYNTHASE-RELATED"/>
    <property type="match status" value="1"/>
</dbReference>
<dbReference type="Pfam" id="PF00117">
    <property type="entry name" value="GATase"/>
    <property type="match status" value="1"/>
</dbReference>
<sequence>MDERVEKSHGLILILDFGSQYSHLIARRVRDASVFCELVAHDISAEKIKTLNPKGLILSGGPASVYENDAPHLSPGVLDLDIPVLGICYGLQEITQTLGGSVVAHEKKEYGYAQLTVSTLGKEALFSDLEDDFSVWMSHGDKIHQLPEGFVDCGTTSNTEHAAVANIERNIYGLQFHPEVTHTKFGTQILSNFVHEICHCVGDWSMKNFIEEATEEIRKMVGDELVIGAVSGGVDSTVAAVLMKKAIGDQFQAVFVNNGVLRKDEDTEVQIRMRDKCGVHLTYVDASEEFLAMLAGVTEPETKRKIIGNTFIEIFEREAKASGAKFLLQGTLYPDVIESVSHKGPSATIKTHHNVGGLPEKMNLKLVEPLRLLFKDEVRTLGLILGIEEDSIYRHPFPGPGLSIRILGEITNERLSVLKEADSIFIHELREAGLYRQIGQAFAVLLPCKAVGVMGDFRTYEEVIALRAVETTDYMTAHWFNLPYDLLQRVSTRIVNEIRGVNRVTYDITSKPPGTIEWE</sequence>
<dbReference type="NCBIfam" id="TIGR00884">
    <property type="entry name" value="guaA_Cterm"/>
    <property type="match status" value="1"/>
</dbReference>
<dbReference type="Proteomes" id="UP001157974">
    <property type="component" value="Unassembled WGS sequence"/>
</dbReference>
<dbReference type="FunFam" id="3.40.50.880:FF:000001">
    <property type="entry name" value="GMP synthase [glutamine-hydrolyzing]"/>
    <property type="match status" value="1"/>
</dbReference>
<dbReference type="SUPFAM" id="SSF52317">
    <property type="entry name" value="Class I glutamine amidotransferase-like"/>
    <property type="match status" value="1"/>
</dbReference>
<gene>
    <name evidence="16" type="ORF">NDN08_002979</name>
</gene>
<dbReference type="PANTHER" id="PTHR11922:SF2">
    <property type="entry name" value="GMP SYNTHASE [GLUTAMINE-HYDROLYZING]"/>
    <property type="match status" value="1"/>
</dbReference>
<keyword evidence="5 14" id="KW-0547">Nucleotide-binding</keyword>
<evidence type="ECO:0000259" key="15">
    <source>
        <dbReference type="PROSITE" id="PS51553"/>
    </source>
</evidence>
<dbReference type="GO" id="GO:0003921">
    <property type="term" value="F:GMP synthase activity"/>
    <property type="evidence" value="ECO:0007669"/>
    <property type="project" value="InterPro"/>
</dbReference>
<dbReference type="FunFam" id="3.30.300.10:FF:000002">
    <property type="entry name" value="GMP synthase [glutamine-hydrolyzing]"/>
    <property type="match status" value="1"/>
</dbReference>
<dbReference type="InterPro" id="IPR017926">
    <property type="entry name" value="GATASE"/>
</dbReference>
<dbReference type="Gene3D" id="3.40.50.620">
    <property type="entry name" value="HUPs"/>
    <property type="match status" value="1"/>
</dbReference>
<evidence type="ECO:0000256" key="14">
    <source>
        <dbReference type="PROSITE-ProRule" id="PRU00886"/>
    </source>
</evidence>
<evidence type="ECO:0000256" key="4">
    <source>
        <dbReference type="ARBA" id="ARBA00022598"/>
    </source>
</evidence>
<dbReference type="SUPFAM" id="SSF54810">
    <property type="entry name" value="GMP synthetase C-terminal dimerisation domain"/>
    <property type="match status" value="1"/>
</dbReference>
<feature type="binding site" evidence="14">
    <location>
        <begin position="231"/>
        <end position="237"/>
    </location>
    <ligand>
        <name>ATP</name>
        <dbReference type="ChEBI" id="CHEBI:30616"/>
    </ligand>
</feature>
<dbReference type="NCBIfam" id="NF000848">
    <property type="entry name" value="PRK00074.1"/>
    <property type="match status" value="1"/>
</dbReference>
<dbReference type="CDD" id="cd01997">
    <property type="entry name" value="GMP_synthase_C"/>
    <property type="match status" value="1"/>
</dbReference>
<dbReference type="Pfam" id="PF00958">
    <property type="entry name" value="GMP_synt_C"/>
    <property type="match status" value="1"/>
</dbReference>
<dbReference type="InterPro" id="IPR014729">
    <property type="entry name" value="Rossmann-like_a/b/a_fold"/>
</dbReference>
<dbReference type="AlphaFoldDB" id="A0AAV8UV79"/>
<evidence type="ECO:0000256" key="3">
    <source>
        <dbReference type="ARBA" id="ARBA00021562"/>
    </source>
</evidence>
<keyword evidence="9" id="KW-0315">Glutamine amidotransferase</keyword>
<evidence type="ECO:0000313" key="17">
    <source>
        <dbReference type="Proteomes" id="UP001157974"/>
    </source>
</evidence>
<dbReference type="NCBIfam" id="TIGR00888">
    <property type="entry name" value="guaA_Nterm"/>
    <property type="match status" value="1"/>
</dbReference>
<dbReference type="PRINTS" id="PR00097">
    <property type="entry name" value="ANTSNTHASEII"/>
</dbReference>
<dbReference type="GO" id="GO:0005524">
    <property type="term" value="F:ATP binding"/>
    <property type="evidence" value="ECO:0007669"/>
    <property type="project" value="UniProtKB-UniRule"/>
</dbReference>
<dbReference type="CDD" id="cd01742">
    <property type="entry name" value="GATase1_GMP_Synthase"/>
    <property type="match status" value="1"/>
</dbReference>
<keyword evidence="8 14" id="KW-0067">ATP-binding</keyword>
<evidence type="ECO:0000256" key="6">
    <source>
        <dbReference type="ARBA" id="ARBA00022749"/>
    </source>
</evidence>
<dbReference type="PROSITE" id="PS51273">
    <property type="entry name" value="GATASE_TYPE_1"/>
    <property type="match status" value="1"/>
</dbReference>
<keyword evidence="4" id="KW-0436">Ligase</keyword>
<evidence type="ECO:0000256" key="9">
    <source>
        <dbReference type="ARBA" id="ARBA00022962"/>
    </source>
</evidence>
<keyword evidence="7 14" id="KW-0658">Purine biosynthesis</keyword>
<comment type="caution">
    <text evidence="16">The sequence shown here is derived from an EMBL/GenBank/DDBJ whole genome shotgun (WGS) entry which is preliminary data.</text>
</comment>
<protein>
    <recommendedName>
        <fullName evidence="3">GMP synthase [glutamine-hydrolyzing]</fullName>
        <ecNumber evidence="2">6.3.5.2</ecNumber>
    </recommendedName>
    <alternativeName>
        <fullName evidence="10">GMP synthetase</fullName>
    </alternativeName>
    <alternativeName>
        <fullName evidence="11">Glutamine amidotransferase</fullName>
    </alternativeName>
</protein>
<proteinExistence type="inferred from homology"/>
<accession>A0AAV8UV79</accession>
<reference evidence="16 17" key="1">
    <citation type="journal article" date="2023" name="Nat. Commun.">
        <title>Origin of minicircular mitochondrial genomes in red algae.</title>
        <authorList>
            <person name="Lee Y."/>
            <person name="Cho C.H."/>
            <person name="Lee Y.M."/>
            <person name="Park S.I."/>
            <person name="Yang J.H."/>
            <person name="West J.A."/>
            <person name="Bhattacharya D."/>
            <person name="Yoon H.S."/>
        </authorList>
    </citation>
    <scope>NUCLEOTIDE SEQUENCE [LARGE SCALE GENOMIC DNA]</scope>
    <source>
        <strain evidence="16 17">CCMP1338</strain>
        <tissue evidence="16">Whole cell</tissue>
    </source>
</reference>
<dbReference type="EMBL" id="JAMWBK010000003">
    <property type="protein sequence ID" value="KAJ8906486.1"/>
    <property type="molecule type" value="Genomic_DNA"/>
</dbReference>
<dbReference type="FunFam" id="3.40.50.620:FF:000001">
    <property type="entry name" value="GMP synthase [glutamine-hydrolyzing]"/>
    <property type="match status" value="1"/>
</dbReference>
<dbReference type="HAMAP" id="MF_00344">
    <property type="entry name" value="GMP_synthase"/>
    <property type="match status" value="1"/>
</dbReference>
<dbReference type="PROSITE" id="PS51553">
    <property type="entry name" value="GMPS_ATP_PPASE"/>
    <property type="match status" value="1"/>
</dbReference>
<evidence type="ECO:0000256" key="12">
    <source>
        <dbReference type="ARBA" id="ARBA00044933"/>
    </source>
</evidence>
<dbReference type="InterPro" id="IPR029062">
    <property type="entry name" value="Class_I_gatase-like"/>
</dbReference>
<dbReference type="InterPro" id="IPR025777">
    <property type="entry name" value="GMPS_ATP_PPase_dom"/>
</dbReference>
<keyword evidence="17" id="KW-1185">Reference proteome</keyword>
<dbReference type="Pfam" id="PF02540">
    <property type="entry name" value="NAD_synthase"/>
    <property type="match status" value="1"/>
</dbReference>
<comment type="catalytic activity">
    <reaction evidence="13">
        <text>XMP + L-glutamine + ATP + H2O = GMP + L-glutamate + AMP + diphosphate + 2 H(+)</text>
        <dbReference type="Rhea" id="RHEA:11680"/>
        <dbReference type="ChEBI" id="CHEBI:15377"/>
        <dbReference type="ChEBI" id="CHEBI:15378"/>
        <dbReference type="ChEBI" id="CHEBI:29985"/>
        <dbReference type="ChEBI" id="CHEBI:30616"/>
        <dbReference type="ChEBI" id="CHEBI:33019"/>
        <dbReference type="ChEBI" id="CHEBI:57464"/>
        <dbReference type="ChEBI" id="CHEBI:58115"/>
        <dbReference type="ChEBI" id="CHEBI:58359"/>
        <dbReference type="ChEBI" id="CHEBI:456215"/>
        <dbReference type="EC" id="6.3.5.2"/>
    </reaction>
</comment>
<keyword evidence="6 14" id="KW-0332">GMP biosynthesis</keyword>
<dbReference type="InterPro" id="IPR022955">
    <property type="entry name" value="GMP_synthase"/>
</dbReference>
<evidence type="ECO:0000256" key="13">
    <source>
        <dbReference type="ARBA" id="ARBA00049404"/>
    </source>
</evidence>
<comment type="function">
    <text evidence="12">Catalyzes the conversion of xanthine monophosphate (XMP) to GMP in the presence of glutamine and ATP through an adenyl-XMP intermediate.</text>
</comment>
<name>A0AAV8UV79_9RHOD</name>
<feature type="domain" description="GMPS ATP-PPase" evidence="15">
    <location>
        <begin position="204"/>
        <end position="394"/>
    </location>
</feature>
<evidence type="ECO:0000256" key="1">
    <source>
        <dbReference type="ARBA" id="ARBA00005153"/>
    </source>
</evidence>
<dbReference type="InterPro" id="IPR004739">
    <property type="entry name" value="GMP_synth_GATase"/>
</dbReference>
<evidence type="ECO:0000256" key="11">
    <source>
        <dbReference type="ARBA" id="ARBA00031356"/>
    </source>
</evidence>
<dbReference type="Gene3D" id="3.40.50.880">
    <property type="match status" value="1"/>
</dbReference>
<dbReference type="InterPro" id="IPR001674">
    <property type="entry name" value="GMP_synth_C"/>
</dbReference>
<evidence type="ECO:0000256" key="5">
    <source>
        <dbReference type="ARBA" id="ARBA00022741"/>
    </source>
</evidence>
<evidence type="ECO:0000256" key="10">
    <source>
        <dbReference type="ARBA" id="ARBA00030464"/>
    </source>
</evidence>
<dbReference type="Gene3D" id="3.30.300.10">
    <property type="match status" value="1"/>
</dbReference>
<dbReference type="EC" id="6.3.5.2" evidence="2"/>
<dbReference type="GO" id="GO:0005829">
    <property type="term" value="C:cytosol"/>
    <property type="evidence" value="ECO:0007669"/>
    <property type="project" value="TreeGrafter"/>
</dbReference>
<evidence type="ECO:0000256" key="8">
    <source>
        <dbReference type="ARBA" id="ARBA00022840"/>
    </source>
</evidence>
<dbReference type="SUPFAM" id="SSF52402">
    <property type="entry name" value="Adenine nucleotide alpha hydrolases-like"/>
    <property type="match status" value="1"/>
</dbReference>
<dbReference type="PRINTS" id="PR00096">
    <property type="entry name" value="GATASE"/>
</dbReference>
<organism evidence="16 17">
    <name type="scientific">Rhodosorus marinus</name>
    <dbReference type="NCBI Taxonomy" id="101924"/>
    <lineage>
        <taxon>Eukaryota</taxon>
        <taxon>Rhodophyta</taxon>
        <taxon>Stylonematophyceae</taxon>
        <taxon>Stylonematales</taxon>
        <taxon>Stylonemataceae</taxon>
        <taxon>Rhodosorus</taxon>
    </lineage>
</organism>
<comment type="pathway">
    <text evidence="1">Purine metabolism; GMP biosynthesis; GMP from XMP (L-Gln route): step 1/1.</text>
</comment>
<evidence type="ECO:0000256" key="7">
    <source>
        <dbReference type="ARBA" id="ARBA00022755"/>
    </source>
</evidence>
<evidence type="ECO:0000256" key="2">
    <source>
        <dbReference type="ARBA" id="ARBA00012746"/>
    </source>
</evidence>
<evidence type="ECO:0000313" key="16">
    <source>
        <dbReference type="EMBL" id="KAJ8906486.1"/>
    </source>
</evidence>